<evidence type="ECO:0000313" key="1">
    <source>
        <dbReference type="EnsemblMetazoa" id="AMEM010482-PA"/>
    </source>
</evidence>
<dbReference type="Proteomes" id="UP000075903">
    <property type="component" value="Unassembled WGS sequence"/>
</dbReference>
<dbReference type="AlphaFoldDB" id="A0A182V848"/>
<organism evidence="1 2">
    <name type="scientific">Anopheles merus</name>
    <name type="common">Mosquito</name>
    <dbReference type="NCBI Taxonomy" id="30066"/>
    <lineage>
        <taxon>Eukaryota</taxon>
        <taxon>Metazoa</taxon>
        <taxon>Ecdysozoa</taxon>
        <taxon>Arthropoda</taxon>
        <taxon>Hexapoda</taxon>
        <taxon>Insecta</taxon>
        <taxon>Pterygota</taxon>
        <taxon>Neoptera</taxon>
        <taxon>Endopterygota</taxon>
        <taxon>Diptera</taxon>
        <taxon>Nematocera</taxon>
        <taxon>Culicoidea</taxon>
        <taxon>Culicidae</taxon>
        <taxon>Anophelinae</taxon>
        <taxon>Anopheles</taxon>
    </lineage>
</organism>
<protein>
    <submittedName>
        <fullName evidence="1">Uncharacterized protein</fullName>
    </submittedName>
</protein>
<dbReference type="VEuPathDB" id="VectorBase:AMEM010482"/>
<reference evidence="1" key="1">
    <citation type="submission" date="2020-05" db="UniProtKB">
        <authorList>
            <consortium name="EnsemblMetazoa"/>
        </authorList>
    </citation>
    <scope>IDENTIFICATION</scope>
    <source>
        <strain evidence="1">MAF</strain>
    </source>
</reference>
<name>A0A182V848_ANOME</name>
<evidence type="ECO:0000313" key="2">
    <source>
        <dbReference type="Proteomes" id="UP000075903"/>
    </source>
</evidence>
<proteinExistence type="predicted"/>
<keyword evidence="2" id="KW-1185">Reference proteome</keyword>
<dbReference type="EnsemblMetazoa" id="AMEM010482-RA">
    <property type="protein sequence ID" value="AMEM010482-PA"/>
    <property type="gene ID" value="AMEM010482"/>
</dbReference>
<accession>A0A182V848</accession>
<sequence>MGVKELALLARRIVRQPVRFLQLLPVHLGRSANVRLAEPRGQVQILVQFGAVGRGRLLSIFGSGASSVIVVGRCVIGVLSRPEKRSLVVGQILLLELRYDGAELGDRVAAGKLLPQGGIRFQMMKQLEQMPADVRYWGRVLLDQIQILVRHAPGGRIHALEQGRIVQVALRRHHPVDARLGDAPLDVVHRHDVAVREDRYAQLLPQHPHILPVGQPGQRALLVAGPPVHGQHLGAGVLQHSGLPFVLQEGTVVAALGDGLRAAEIDIDRVAVILGEQGRLQHYLRIVAAELKSKAKKETASVFRPVFRAGLQRVLPILRILGEAAAVEHGRVAELCAVPAAQQPPGQLASVHHRCHDVPRRTEHLFVELKPAELTVRLPRGVAGCVHRRCRCYSGGGGWWFRRQINVTLVARYHRYRSMVH</sequence>